<dbReference type="GO" id="GO:0006508">
    <property type="term" value="P:proteolysis"/>
    <property type="evidence" value="ECO:0007669"/>
    <property type="project" value="UniProtKB-KW"/>
</dbReference>
<feature type="compositionally biased region" description="Basic and acidic residues" evidence="1">
    <location>
        <begin position="314"/>
        <end position="323"/>
    </location>
</feature>
<dbReference type="Gene3D" id="2.40.70.10">
    <property type="entry name" value="Acid Proteases"/>
    <property type="match status" value="1"/>
</dbReference>
<keyword evidence="2" id="KW-0812">Transmembrane</keyword>
<dbReference type="Proteomes" id="UP000304951">
    <property type="component" value="Unassembled WGS sequence"/>
</dbReference>
<dbReference type="EMBL" id="QZAF01000730">
    <property type="protein sequence ID" value="THV65002.1"/>
    <property type="molecule type" value="Genomic_DNA"/>
</dbReference>
<evidence type="ECO:0000256" key="2">
    <source>
        <dbReference type="SAM" id="Phobius"/>
    </source>
</evidence>
<protein>
    <submittedName>
        <fullName evidence="3">Acid protease</fullName>
    </submittedName>
</protein>
<evidence type="ECO:0000313" key="3">
    <source>
        <dbReference type="EMBL" id="THV65002.1"/>
    </source>
</evidence>
<dbReference type="InterPro" id="IPR021109">
    <property type="entry name" value="Peptidase_aspartic_dom_sf"/>
</dbReference>
<feature type="region of interest" description="Disordered" evidence="1">
    <location>
        <begin position="279"/>
        <end position="336"/>
    </location>
</feature>
<evidence type="ECO:0000256" key="1">
    <source>
        <dbReference type="SAM" id="MobiDB-lite"/>
    </source>
</evidence>
<comment type="caution">
    <text evidence="3">The sequence shown here is derived from an EMBL/GenBank/DDBJ whole genome shotgun (WGS) entry which is preliminary data.</text>
</comment>
<evidence type="ECO:0000313" key="4">
    <source>
        <dbReference type="Proteomes" id="UP000304951"/>
    </source>
</evidence>
<dbReference type="GO" id="GO:0008233">
    <property type="term" value="F:peptidase activity"/>
    <property type="evidence" value="ECO:0007669"/>
    <property type="project" value="UniProtKB-KW"/>
</dbReference>
<keyword evidence="2" id="KW-0472">Membrane</keyword>
<name>A0A4S8S4H6_AURPU</name>
<dbReference type="AlphaFoldDB" id="A0A4S8S4H6"/>
<feature type="compositionally biased region" description="Basic and acidic residues" evidence="1">
    <location>
        <begin position="284"/>
        <end position="294"/>
    </location>
</feature>
<dbReference type="SUPFAM" id="SSF50630">
    <property type="entry name" value="Acid proteases"/>
    <property type="match status" value="1"/>
</dbReference>
<sequence length="357" mass="38607">MGGSSTWVVIDEGCTVANPNLTNCNNERGYLFHRNESSSWSTRRLSGEGLYSLNTFVEGYLGLTGNAYYGFDTINLGLTGSGLPTVQGQVIAGFGTNDFWLGTLGLSPYPFNFTDLDDPQPSLLSTLRNQSLIPSLSWAYTAGAQYKNPPVLGSLTLGGYDTTRFTPNNVSFPFGADFSRDLLVKLRSISYDTFGSPPLLTSEIDIFLDSAVTQALFPQTNVEQNIVAIHTPNYKAGDDRPDGLSGGSIAGIVGAAVVVLVSIIAATIWFKRRSTRKVKISTEQTRHDTDEKDNTAAQGISELDHGDTAVQEADGWHGYKPELEVNDGSSGRHELPTPVKMHEVAGHLPVELEAPLR</sequence>
<reference evidence="3 4" key="1">
    <citation type="submission" date="2018-10" db="EMBL/GenBank/DDBJ databases">
        <title>Fifty Aureobasidium pullulans genomes reveal a recombining polyextremotolerant generalist.</title>
        <authorList>
            <person name="Gostincar C."/>
            <person name="Turk M."/>
            <person name="Zajc J."/>
            <person name="Gunde-Cimerman N."/>
        </authorList>
    </citation>
    <scope>NUCLEOTIDE SEQUENCE [LARGE SCALE GENOMIC DNA]</scope>
    <source>
        <strain evidence="3 4">EXF-11900</strain>
    </source>
</reference>
<gene>
    <name evidence="3" type="ORF">D6D28_09440</name>
</gene>
<feature type="transmembrane region" description="Helical" evidence="2">
    <location>
        <begin position="249"/>
        <end position="270"/>
    </location>
</feature>
<organism evidence="3 4">
    <name type="scientific">Aureobasidium pullulans</name>
    <name type="common">Black yeast</name>
    <name type="synonym">Pullularia pullulans</name>
    <dbReference type="NCBI Taxonomy" id="5580"/>
    <lineage>
        <taxon>Eukaryota</taxon>
        <taxon>Fungi</taxon>
        <taxon>Dikarya</taxon>
        <taxon>Ascomycota</taxon>
        <taxon>Pezizomycotina</taxon>
        <taxon>Dothideomycetes</taxon>
        <taxon>Dothideomycetidae</taxon>
        <taxon>Dothideales</taxon>
        <taxon>Saccotheciaceae</taxon>
        <taxon>Aureobasidium</taxon>
    </lineage>
</organism>
<keyword evidence="2" id="KW-1133">Transmembrane helix</keyword>
<accession>A0A4S8S4H6</accession>
<keyword evidence="3" id="KW-0378">Hydrolase</keyword>
<proteinExistence type="predicted"/>
<keyword evidence="3" id="KW-0645">Protease</keyword>